<dbReference type="EMBL" id="DS022264">
    <property type="protein sequence ID" value="EWG55482.1"/>
    <property type="molecule type" value="Genomic_DNA"/>
</dbReference>
<evidence type="ECO:0000313" key="6">
    <source>
        <dbReference type="EMBL" id="EWG55482.1"/>
    </source>
</evidence>
<dbReference type="PANTHER" id="PTHR46865:SF7">
    <property type="entry name" value="MONOOXYGENASE, PUTATIVE (AFU_ORTHOLOGUE AFUA_8G07040)-RELATED"/>
    <property type="match status" value="1"/>
</dbReference>
<dbReference type="InterPro" id="IPR036188">
    <property type="entry name" value="FAD/NAD-bd_sf"/>
</dbReference>
<feature type="domain" description="FAD-binding" evidence="5">
    <location>
        <begin position="120"/>
        <end position="199"/>
    </location>
</feature>
<dbReference type="InterPro" id="IPR051704">
    <property type="entry name" value="FAD_aromatic-hydroxylase"/>
</dbReference>
<organism evidence="6 7">
    <name type="scientific">Gibberella moniliformis (strain M3125 / FGSC 7600)</name>
    <name type="common">Maize ear and stalk rot fungus</name>
    <name type="synonym">Fusarium verticillioides</name>
    <dbReference type="NCBI Taxonomy" id="334819"/>
    <lineage>
        <taxon>Eukaryota</taxon>
        <taxon>Fungi</taxon>
        <taxon>Dikarya</taxon>
        <taxon>Ascomycota</taxon>
        <taxon>Pezizomycotina</taxon>
        <taxon>Sordariomycetes</taxon>
        <taxon>Hypocreomycetidae</taxon>
        <taxon>Hypocreales</taxon>
        <taxon>Nectriaceae</taxon>
        <taxon>Fusarium</taxon>
        <taxon>Fusarium fujikuroi species complex</taxon>
    </lineage>
</organism>
<evidence type="ECO:0000256" key="1">
    <source>
        <dbReference type="ARBA" id="ARBA00022630"/>
    </source>
</evidence>
<keyword evidence="2" id="KW-0274">FAD</keyword>
<keyword evidence="7" id="KW-1185">Reference proteome</keyword>
<dbReference type="eggNOG" id="ENOG502RXAX">
    <property type="taxonomic scope" value="Eukaryota"/>
</dbReference>
<reference evidence="6 7" key="1">
    <citation type="journal article" date="2010" name="Nature">
        <title>Comparative genomics reveals mobile pathogenicity chromosomes in Fusarium.</title>
        <authorList>
            <person name="Ma L.J."/>
            <person name="van der Does H.C."/>
            <person name="Borkovich K.A."/>
            <person name="Coleman J.J."/>
            <person name="Daboussi M.J."/>
            <person name="Di Pietro A."/>
            <person name="Dufresne M."/>
            <person name="Freitag M."/>
            <person name="Grabherr M."/>
            <person name="Henrissat B."/>
            <person name="Houterman P.M."/>
            <person name="Kang S."/>
            <person name="Shim W.B."/>
            <person name="Woloshuk C."/>
            <person name="Xie X."/>
            <person name="Xu J.R."/>
            <person name="Antoniw J."/>
            <person name="Baker S.E."/>
            <person name="Bluhm B.H."/>
            <person name="Breakspear A."/>
            <person name="Brown D.W."/>
            <person name="Butchko R.A."/>
            <person name="Chapman S."/>
            <person name="Coulson R."/>
            <person name="Coutinho P.M."/>
            <person name="Danchin E.G."/>
            <person name="Diener A."/>
            <person name="Gale L.R."/>
            <person name="Gardiner D.M."/>
            <person name="Goff S."/>
            <person name="Hammond-Kosack K.E."/>
            <person name="Hilburn K."/>
            <person name="Hua-Van A."/>
            <person name="Jonkers W."/>
            <person name="Kazan K."/>
            <person name="Kodira C.D."/>
            <person name="Koehrsen M."/>
            <person name="Kumar L."/>
            <person name="Lee Y.H."/>
            <person name="Li L."/>
            <person name="Manners J.M."/>
            <person name="Miranda-Saavedra D."/>
            <person name="Mukherjee M."/>
            <person name="Park G."/>
            <person name="Park J."/>
            <person name="Park S.Y."/>
            <person name="Proctor R.H."/>
            <person name="Regev A."/>
            <person name="Ruiz-Roldan M.C."/>
            <person name="Sain D."/>
            <person name="Sakthikumar S."/>
            <person name="Sykes S."/>
            <person name="Schwartz D.C."/>
            <person name="Turgeon B.G."/>
            <person name="Wapinski I."/>
            <person name="Yoder O."/>
            <person name="Young S."/>
            <person name="Zeng Q."/>
            <person name="Zhou S."/>
            <person name="Galagan J."/>
            <person name="Cuomo C.A."/>
            <person name="Kistler H.C."/>
            <person name="Rep M."/>
        </authorList>
    </citation>
    <scope>NUCLEOTIDE SEQUENCE [LARGE SCALE GENOMIC DNA]</scope>
    <source>
        <strain evidence="7">M3125 / FGSC 7600</strain>
    </source>
</reference>
<dbReference type="AlphaFoldDB" id="W7NGJ8"/>
<evidence type="ECO:0000256" key="4">
    <source>
        <dbReference type="SAM" id="Phobius"/>
    </source>
</evidence>
<evidence type="ECO:0000259" key="5">
    <source>
        <dbReference type="Pfam" id="PF01494"/>
    </source>
</evidence>
<accession>W7NGJ8</accession>
<dbReference type="Proteomes" id="UP000009096">
    <property type="component" value="Chromosome 8"/>
</dbReference>
<dbReference type="GO" id="GO:0071949">
    <property type="term" value="F:FAD binding"/>
    <property type="evidence" value="ECO:0007669"/>
    <property type="project" value="InterPro"/>
</dbReference>
<protein>
    <recommendedName>
        <fullName evidence="5">FAD-binding domain-containing protein</fullName>
    </recommendedName>
</protein>
<dbReference type="SUPFAM" id="SSF51905">
    <property type="entry name" value="FAD/NAD(P)-binding domain"/>
    <property type="match status" value="1"/>
</dbReference>
<dbReference type="EMBL" id="CM000585">
    <property type="protein sequence ID" value="EWG55482.1"/>
    <property type="molecule type" value="Genomic_DNA"/>
</dbReference>
<sequence length="264" mass="29958">MRASRSSAQLRPRKKKLRNAFLGVYAVDFTFPHALEKGEICNGTAFIAPGKQLLFTRRHSTDRIQTYLVGLNNSERVMTARRHGAEDEKAIFSELFGSAGWRSGELIKEMRDSSDFYCKHMGVVRLDTWSNGRVGLLGDAAHCPTATPGMGTISSLVGAYVLAGEIQRHCRRDARAKEIVPEALHTYEERFRPFMKTVQDGIEKDKTYWYKMPSGPILLMALNLFLAIASFFRLDVLAKNTMREDTGDWKLPDYEGMDLRKKKD</sequence>
<dbReference type="STRING" id="334819.W7NGJ8"/>
<keyword evidence="4" id="KW-0812">Transmembrane</keyword>
<dbReference type="PANTHER" id="PTHR46865">
    <property type="entry name" value="OXIDOREDUCTASE-RELATED"/>
    <property type="match status" value="1"/>
</dbReference>
<dbReference type="KEGG" id="fvr:FVEG_13475"/>
<gene>
    <name evidence="6" type="ORF">FVEG_13475</name>
</gene>
<feature type="transmembrane region" description="Helical" evidence="4">
    <location>
        <begin position="216"/>
        <end position="234"/>
    </location>
</feature>
<keyword evidence="4" id="KW-0472">Membrane</keyword>
<dbReference type="OrthoDB" id="655030at2759"/>
<dbReference type="RefSeq" id="XP_018761673.1">
    <property type="nucleotide sequence ID" value="XM_018902845.1"/>
</dbReference>
<dbReference type="Gene3D" id="3.50.50.60">
    <property type="entry name" value="FAD/NAD(P)-binding domain"/>
    <property type="match status" value="1"/>
</dbReference>
<dbReference type="GeneID" id="30070824"/>
<evidence type="ECO:0000256" key="2">
    <source>
        <dbReference type="ARBA" id="ARBA00022827"/>
    </source>
</evidence>
<evidence type="ECO:0000313" key="7">
    <source>
        <dbReference type="Proteomes" id="UP000009096"/>
    </source>
</evidence>
<proteinExistence type="predicted"/>
<evidence type="ECO:0000256" key="3">
    <source>
        <dbReference type="ARBA" id="ARBA00023002"/>
    </source>
</evidence>
<dbReference type="GO" id="GO:0016491">
    <property type="term" value="F:oxidoreductase activity"/>
    <property type="evidence" value="ECO:0007669"/>
    <property type="project" value="UniProtKB-KW"/>
</dbReference>
<keyword evidence="4" id="KW-1133">Transmembrane helix</keyword>
<keyword evidence="3" id="KW-0560">Oxidoreductase</keyword>
<dbReference type="VEuPathDB" id="FungiDB:FVEG_13475"/>
<keyword evidence="1" id="KW-0285">Flavoprotein</keyword>
<name>W7NGJ8_GIBM7</name>
<dbReference type="InterPro" id="IPR002938">
    <property type="entry name" value="FAD-bd"/>
</dbReference>
<dbReference type="Pfam" id="PF01494">
    <property type="entry name" value="FAD_binding_3"/>
    <property type="match status" value="1"/>
</dbReference>